<evidence type="ECO:0000313" key="2">
    <source>
        <dbReference type="EMBL" id="EGS21250.1"/>
    </source>
</evidence>
<feature type="compositionally biased region" description="Polar residues" evidence="1">
    <location>
        <begin position="150"/>
        <end position="164"/>
    </location>
</feature>
<dbReference type="AlphaFoldDB" id="G0S476"/>
<protein>
    <submittedName>
        <fullName evidence="2">Uncharacterized protein</fullName>
    </submittedName>
</protein>
<dbReference type="HOGENOM" id="CLU_1309977_0_0_1"/>
<evidence type="ECO:0000313" key="3">
    <source>
        <dbReference type="Proteomes" id="UP000008066"/>
    </source>
</evidence>
<reference evidence="2 3" key="1">
    <citation type="journal article" date="2011" name="Cell">
        <title>Insight into structure and assembly of the nuclear pore complex by utilizing the genome of a eukaryotic thermophile.</title>
        <authorList>
            <person name="Amlacher S."/>
            <person name="Sarges P."/>
            <person name="Flemming D."/>
            <person name="van Noort V."/>
            <person name="Kunze R."/>
            <person name="Devos D.P."/>
            <person name="Arumugam M."/>
            <person name="Bork P."/>
            <person name="Hurt E."/>
        </authorList>
    </citation>
    <scope>NUCLEOTIDE SEQUENCE [LARGE SCALE GENOMIC DNA]</scope>
    <source>
        <strain evidence="3">DSM 1495 / CBS 144.50 / IMI 039719</strain>
    </source>
</reference>
<feature type="compositionally biased region" description="Basic and acidic residues" evidence="1">
    <location>
        <begin position="197"/>
        <end position="210"/>
    </location>
</feature>
<organism evidence="3">
    <name type="scientific">Chaetomium thermophilum (strain DSM 1495 / CBS 144.50 / IMI 039719)</name>
    <name type="common">Thermochaetoides thermophila</name>
    <dbReference type="NCBI Taxonomy" id="759272"/>
    <lineage>
        <taxon>Eukaryota</taxon>
        <taxon>Fungi</taxon>
        <taxon>Dikarya</taxon>
        <taxon>Ascomycota</taxon>
        <taxon>Pezizomycotina</taxon>
        <taxon>Sordariomycetes</taxon>
        <taxon>Sordariomycetidae</taxon>
        <taxon>Sordariales</taxon>
        <taxon>Chaetomiaceae</taxon>
        <taxon>Thermochaetoides</taxon>
    </lineage>
</organism>
<keyword evidence="3" id="KW-1185">Reference proteome</keyword>
<feature type="region of interest" description="Disordered" evidence="1">
    <location>
        <begin position="145"/>
        <end position="210"/>
    </location>
</feature>
<proteinExistence type="predicted"/>
<accession>G0S476</accession>
<gene>
    <name evidence="2" type="ORF">CTHT_0030990</name>
</gene>
<dbReference type="KEGG" id="cthr:CTHT_0030990"/>
<dbReference type="GeneID" id="18257137"/>
<dbReference type="RefSeq" id="XP_006693546.1">
    <property type="nucleotide sequence ID" value="XM_006693483.1"/>
</dbReference>
<sequence length="210" mass="22807">MRPFSPALTVILLPWQSPKTATQRSSRLWVGRSLAMVRRGASASSISIQGDGPGRWAMLRQVRRFAGSQASVLRRDGSRPVEARSNMDRVGLCHGRLGIAAPQRLGSTLHGTRLHEADRAMSPPAGETTARSSNGLWRARGALVERGTHSNRSMETGNTATSPNGAWRWALRAAGSHCGTSWRRARKGEESTDDEVEARMDGAEPRDGVD</sequence>
<dbReference type="EMBL" id="GL988041">
    <property type="protein sequence ID" value="EGS21250.1"/>
    <property type="molecule type" value="Genomic_DNA"/>
</dbReference>
<name>G0S476_CHATD</name>
<evidence type="ECO:0000256" key="1">
    <source>
        <dbReference type="SAM" id="MobiDB-lite"/>
    </source>
</evidence>
<dbReference type="Proteomes" id="UP000008066">
    <property type="component" value="Unassembled WGS sequence"/>
</dbReference>